<evidence type="ECO:0000313" key="8">
    <source>
        <dbReference type="Proteomes" id="UP000000739"/>
    </source>
</evidence>
<evidence type="ECO:0000259" key="6">
    <source>
        <dbReference type="SMART" id="SM01049"/>
    </source>
</evidence>
<dbReference type="AlphaFoldDB" id="B8FG85"/>
<dbReference type="GO" id="GO:0005886">
    <property type="term" value="C:plasma membrane"/>
    <property type="evidence" value="ECO:0007669"/>
    <property type="project" value="UniProtKB-SubCell"/>
</dbReference>
<gene>
    <name evidence="7" type="ordered locus">Dalk_2070</name>
</gene>
<evidence type="ECO:0000256" key="1">
    <source>
        <dbReference type="ARBA" id="ARBA00004651"/>
    </source>
</evidence>
<evidence type="ECO:0000256" key="2">
    <source>
        <dbReference type="ARBA" id="ARBA00022475"/>
    </source>
</evidence>
<proteinExistence type="predicted"/>
<name>B8FG85_DESAL</name>
<evidence type="ECO:0000256" key="4">
    <source>
        <dbReference type="ARBA" id="ARBA00022989"/>
    </source>
</evidence>
<reference evidence="7 8" key="1">
    <citation type="journal article" date="2012" name="Environ. Microbiol.">
        <title>The genome sequence of Desulfatibacillum alkenivorans AK-01: a blueprint for anaerobic alkane oxidation.</title>
        <authorList>
            <person name="Callaghan A.V."/>
            <person name="Morris B.E."/>
            <person name="Pereira I.A."/>
            <person name="McInerney M.J."/>
            <person name="Austin R.N."/>
            <person name="Groves J.T."/>
            <person name="Kukor J.J."/>
            <person name="Suflita J.M."/>
            <person name="Young L.Y."/>
            <person name="Zylstra G.J."/>
            <person name="Wawrik B."/>
        </authorList>
    </citation>
    <scope>NUCLEOTIDE SEQUENCE [LARGE SCALE GENOMIC DNA]</scope>
    <source>
        <strain evidence="7 8">AK-01</strain>
    </source>
</reference>
<dbReference type="KEGG" id="dal:Dalk_2070"/>
<accession>B8FG85</accession>
<protein>
    <submittedName>
        <fullName evidence="7">Cache type 2 domain protein</fullName>
    </submittedName>
</protein>
<evidence type="ECO:0000313" key="7">
    <source>
        <dbReference type="EMBL" id="ACL03765.1"/>
    </source>
</evidence>
<organism evidence="7 8">
    <name type="scientific">Desulfatibacillum aliphaticivorans</name>
    <dbReference type="NCBI Taxonomy" id="218208"/>
    <lineage>
        <taxon>Bacteria</taxon>
        <taxon>Pseudomonadati</taxon>
        <taxon>Thermodesulfobacteriota</taxon>
        <taxon>Desulfobacteria</taxon>
        <taxon>Desulfobacterales</taxon>
        <taxon>Desulfatibacillaceae</taxon>
        <taxon>Desulfatibacillum</taxon>
    </lineage>
</organism>
<comment type="subcellular location">
    <subcellularLocation>
        <location evidence="1">Cell membrane</location>
        <topology evidence="1">Multi-pass membrane protein</topology>
    </subcellularLocation>
</comment>
<dbReference type="Gene3D" id="3.30.450.20">
    <property type="entry name" value="PAS domain"/>
    <property type="match status" value="1"/>
</dbReference>
<dbReference type="EMBL" id="CP001322">
    <property type="protein sequence ID" value="ACL03765.1"/>
    <property type="molecule type" value="Genomic_DNA"/>
</dbReference>
<dbReference type="Proteomes" id="UP000000739">
    <property type="component" value="Chromosome"/>
</dbReference>
<sequence length="305" mass="33997">MKKVLWGALLLLLAAGIGYSLIPREPLPDFSAYAYRDTRRMLTLVHRAAALIEEKGDQAFEDFTADEDKWTLDNAYLYVYALDGTNLYHGGYPDLVGRNLYGFTDLWGKKAMQMIYRETENPNNPFGWVHYIWNAPGSLHPLWKSSCNLRAVMPNGKVVVVGSGLDDSRAEVEFFRILVDDAVALVDSRGKAALPILKSPASHYTILDNRVFVMNLDGSCLIYPGMDITVDASLFDYKDFTGSTPLLELKNRLEDADRATVGMLCQQHAGEHPAKMSIYGRLAQMEGQTVVVGAISPLPQPAWMN</sequence>
<dbReference type="eggNOG" id="COG4564">
    <property type="taxonomic scope" value="Bacteria"/>
</dbReference>
<dbReference type="RefSeq" id="WP_015946842.1">
    <property type="nucleotide sequence ID" value="NC_011768.1"/>
</dbReference>
<keyword evidence="5" id="KW-0472">Membrane</keyword>
<dbReference type="SMART" id="SM01049">
    <property type="entry name" value="Cache_2"/>
    <property type="match status" value="1"/>
</dbReference>
<dbReference type="Pfam" id="PF08269">
    <property type="entry name" value="dCache_2"/>
    <property type="match status" value="1"/>
</dbReference>
<keyword evidence="4" id="KW-1133">Transmembrane helix</keyword>
<keyword evidence="3" id="KW-0812">Transmembrane</keyword>
<evidence type="ECO:0000256" key="3">
    <source>
        <dbReference type="ARBA" id="ARBA00022692"/>
    </source>
</evidence>
<keyword evidence="8" id="KW-1185">Reference proteome</keyword>
<evidence type="ECO:0000256" key="5">
    <source>
        <dbReference type="ARBA" id="ARBA00023136"/>
    </source>
</evidence>
<dbReference type="InterPro" id="IPR033480">
    <property type="entry name" value="sCache_2"/>
</dbReference>
<feature type="domain" description="Single Cache" evidence="6">
    <location>
        <begin position="38"/>
        <end position="113"/>
    </location>
</feature>
<keyword evidence="2" id="KW-1003">Cell membrane</keyword>
<dbReference type="HOGENOM" id="CLU_911279_0_0_7"/>
<dbReference type="InterPro" id="IPR004010">
    <property type="entry name" value="Double_Cache_2"/>
</dbReference>